<evidence type="ECO:0000256" key="9">
    <source>
        <dbReference type="ARBA" id="ARBA00023004"/>
    </source>
</evidence>
<name>A0A4S8N3F5_9ACTN</name>
<evidence type="ECO:0000256" key="3">
    <source>
        <dbReference type="ARBA" id="ARBA00009406"/>
    </source>
</evidence>
<dbReference type="Proteomes" id="UP000307087">
    <property type="component" value="Unassembled WGS sequence"/>
</dbReference>
<dbReference type="Pfam" id="PF09084">
    <property type="entry name" value="NMT1"/>
    <property type="match status" value="1"/>
</dbReference>
<dbReference type="AlphaFoldDB" id="A0A4S8N3F5"/>
<dbReference type="SUPFAM" id="SSF53850">
    <property type="entry name" value="Periplasmic binding protein-like II"/>
    <property type="match status" value="1"/>
</dbReference>
<keyword evidence="7" id="KW-0663">Pyridoxal phosphate</keyword>
<protein>
    <recommendedName>
        <fullName evidence="10">Thiamine pyrimidine synthase</fullName>
    </recommendedName>
</protein>
<evidence type="ECO:0000256" key="6">
    <source>
        <dbReference type="ARBA" id="ARBA00022723"/>
    </source>
</evidence>
<proteinExistence type="inferred from homology"/>
<dbReference type="PANTHER" id="PTHR31528">
    <property type="entry name" value="4-AMINO-5-HYDROXYMETHYL-2-METHYLPYRIMIDINE PHOSPHATE SYNTHASE THI11-RELATED"/>
    <property type="match status" value="1"/>
</dbReference>
<feature type="chain" id="PRO_5020357297" description="Thiamine pyrimidine synthase" evidence="12">
    <location>
        <begin position="29"/>
        <end position="402"/>
    </location>
</feature>
<accession>A0A4S8N3F5</accession>
<dbReference type="EMBL" id="STGW01000010">
    <property type="protein sequence ID" value="THV10553.1"/>
    <property type="molecule type" value="Genomic_DNA"/>
</dbReference>
<feature type="signal peptide" evidence="12">
    <location>
        <begin position="1"/>
        <end position="28"/>
    </location>
</feature>
<keyword evidence="9" id="KW-0408">Iron</keyword>
<dbReference type="Gene3D" id="3.40.190.10">
    <property type="entry name" value="Periplasmic binding protein-like II"/>
    <property type="match status" value="2"/>
</dbReference>
<dbReference type="InterPro" id="IPR027939">
    <property type="entry name" value="NMT1/THI5"/>
</dbReference>
<evidence type="ECO:0000256" key="12">
    <source>
        <dbReference type="SAM" id="SignalP"/>
    </source>
</evidence>
<sequence length="402" mass="42967">MSIHRSRGSARRTARLGAALALAGAVLAACGDDDGGSSSNVDVKADEDCAARTQEARDAGELTEVKLQLQWVSQAQFAGYYAAVAKCYYVDEGLDVTIVEGGVDIVPQDVLAAGDVDYAISWVPKVLGSIEQGARITNVAQIYERSATTQISFKDKGITEPADLAGKNVGSWGYGNEWELFAGMQDADVTLDDITLVQQAFDMNAFLAGDIDAAQAMTYNEYAQVLETVNPETGELYTADDLNVIDWIETGSAMLQDAIWAQTEKLSDTAYADQTVAFIKASIEGWAFVRDNPEEAAQIVTDSGSQLGASHQLWMTNEVNKLLWPSTNGVGTIDEAAWKQTVDIALGTQNETGATIISKAPPETAYTNEYVEKALAALEEDGVDTIGADYTPIEVTLAEGGK</sequence>
<comment type="subunit">
    <text evidence="4">Homodimer.</text>
</comment>
<evidence type="ECO:0000256" key="1">
    <source>
        <dbReference type="ARBA" id="ARBA00003469"/>
    </source>
</evidence>
<comment type="pathway">
    <text evidence="2">Cofactor biosynthesis; thiamine diphosphate biosynthesis.</text>
</comment>
<dbReference type="InterPro" id="IPR015168">
    <property type="entry name" value="SsuA/THI5"/>
</dbReference>
<dbReference type="OrthoDB" id="174578at2"/>
<keyword evidence="8" id="KW-0784">Thiamine biosynthesis</keyword>
<evidence type="ECO:0000313" key="15">
    <source>
        <dbReference type="Proteomes" id="UP000307087"/>
    </source>
</evidence>
<evidence type="ECO:0000256" key="7">
    <source>
        <dbReference type="ARBA" id="ARBA00022898"/>
    </source>
</evidence>
<organism evidence="14 15">
    <name type="scientific">Nocardioides caeni</name>
    <dbReference type="NCBI Taxonomy" id="574700"/>
    <lineage>
        <taxon>Bacteria</taxon>
        <taxon>Bacillati</taxon>
        <taxon>Actinomycetota</taxon>
        <taxon>Actinomycetes</taxon>
        <taxon>Propionibacteriales</taxon>
        <taxon>Nocardioidaceae</taxon>
        <taxon>Nocardioides</taxon>
    </lineage>
</organism>
<dbReference type="PANTHER" id="PTHR31528:SF1">
    <property type="entry name" value="4-AMINO-5-HYDROXYMETHYL-2-METHYLPYRIMIDINE PHOSPHATE SYNTHASE THI11-RELATED"/>
    <property type="match status" value="1"/>
</dbReference>
<gene>
    <name evidence="14" type="ORF">E9934_14540</name>
</gene>
<dbReference type="PROSITE" id="PS51257">
    <property type="entry name" value="PROKAR_LIPOPROTEIN"/>
    <property type="match status" value="1"/>
</dbReference>
<evidence type="ECO:0000256" key="5">
    <source>
        <dbReference type="ARBA" id="ARBA00022679"/>
    </source>
</evidence>
<evidence type="ECO:0000256" key="8">
    <source>
        <dbReference type="ARBA" id="ARBA00022977"/>
    </source>
</evidence>
<comment type="similarity">
    <text evidence="3">Belongs to the NMT1/THI5 family.</text>
</comment>
<feature type="domain" description="SsuA/THI5-like" evidence="13">
    <location>
        <begin position="75"/>
        <end position="296"/>
    </location>
</feature>
<comment type="function">
    <text evidence="1">Responsible for the formation of the pyrimidine heterocycle in the thiamine biosynthesis pathway. Catalyzes the formation of hydroxymethylpyrimidine phosphate (HMP-P) from histidine and pyridoxal phosphate (PLP). The protein uses PLP and the active site histidine to form HMP-P, generating an inactive enzyme. The enzyme can only undergo a single turnover, which suggests it is a suicide enzyme.</text>
</comment>
<dbReference type="GO" id="GO:0009228">
    <property type="term" value="P:thiamine biosynthetic process"/>
    <property type="evidence" value="ECO:0007669"/>
    <property type="project" value="UniProtKB-KW"/>
</dbReference>
<keyword evidence="6" id="KW-0479">Metal-binding</keyword>
<evidence type="ECO:0000256" key="10">
    <source>
        <dbReference type="ARBA" id="ARBA00033171"/>
    </source>
</evidence>
<evidence type="ECO:0000256" key="2">
    <source>
        <dbReference type="ARBA" id="ARBA00004948"/>
    </source>
</evidence>
<keyword evidence="5" id="KW-0808">Transferase</keyword>
<evidence type="ECO:0000313" key="14">
    <source>
        <dbReference type="EMBL" id="THV10553.1"/>
    </source>
</evidence>
<evidence type="ECO:0000256" key="11">
    <source>
        <dbReference type="ARBA" id="ARBA00048179"/>
    </source>
</evidence>
<keyword evidence="12" id="KW-0732">Signal</keyword>
<dbReference type="GO" id="GO:0046872">
    <property type="term" value="F:metal ion binding"/>
    <property type="evidence" value="ECO:0007669"/>
    <property type="project" value="UniProtKB-KW"/>
</dbReference>
<keyword evidence="15" id="KW-1185">Reference proteome</keyword>
<comment type="caution">
    <text evidence="14">The sequence shown here is derived from an EMBL/GenBank/DDBJ whole genome shotgun (WGS) entry which is preliminary data.</text>
</comment>
<dbReference type="GO" id="GO:0016740">
    <property type="term" value="F:transferase activity"/>
    <property type="evidence" value="ECO:0007669"/>
    <property type="project" value="UniProtKB-KW"/>
</dbReference>
<reference evidence="14 15" key="1">
    <citation type="journal article" date="2009" name="Int. J. Syst. Evol. Microbiol.">
        <title>Nocardioides caeni sp. nov., isolated from wastewater.</title>
        <authorList>
            <person name="Yoon J.H."/>
            <person name="Kang S.J."/>
            <person name="Park S."/>
            <person name="Kim W."/>
            <person name="Oh T.K."/>
        </authorList>
    </citation>
    <scope>NUCLEOTIDE SEQUENCE [LARGE SCALE GENOMIC DNA]</scope>
    <source>
        <strain evidence="14 15">DSM 23134</strain>
    </source>
</reference>
<evidence type="ECO:0000256" key="4">
    <source>
        <dbReference type="ARBA" id="ARBA00011738"/>
    </source>
</evidence>
<evidence type="ECO:0000259" key="13">
    <source>
        <dbReference type="Pfam" id="PF09084"/>
    </source>
</evidence>
<comment type="catalytic activity">
    <reaction evidence="11">
        <text>N(6)-(pyridoxal phosphate)-L-lysyl-[4-amino-5-hydroxymethyl-2-methylpyrimidine phosphate synthase] + L-histidyl-[4-amino-5-hydroxymethyl-2-methylpyrimidine phosphate synthase] + 2 Fe(3+) + 4 H2O = L-lysyl-[4-amino-5-hydroxymethyl-2-methylpyrimidine phosphate synthase] + (2S)-2-amino-5-hydroxy-4-oxopentanoyl-[4-amino-5-hydroxymethyl-2-methylpyrimidine phosphate synthase] + 4-amino-2-methyl-5-(phosphooxymethyl)pyrimidine + 3-oxopropanoate + 2 Fe(2+) + 2 H(+)</text>
        <dbReference type="Rhea" id="RHEA:65756"/>
        <dbReference type="Rhea" id="RHEA-COMP:16892"/>
        <dbReference type="Rhea" id="RHEA-COMP:16893"/>
        <dbReference type="Rhea" id="RHEA-COMP:16894"/>
        <dbReference type="Rhea" id="RHEA-COMP:16895"/>
        <dbReference type="ChEBI" id="CHEBI:15377"/>
        <dbReference type="ChEBI" id="CHEBI:15378"/>
        <dbReference type="ChEBI" id="CHEBI:29033"/>
        <dbReference type="ChEBI" id="CHEBI:29034"/>
        <dbReference type="ChEBI" id="CHEBI:29969"/>
        <dbReference type="ChEBI" id="CHEBI:29979"/>
        <dbReference type="ChEBI" id="CHEBI:33190"/>
        <dbReference type="ChEBI" id="CHEBI:58354"/>
        <dbReference type="ChEBI" id="CHEBI:143915"/>
        <dbReference type="ChEBI" id="CHEBI:157692"/>
    </reaction>
    <physiologicalReaction direction="left-to-right" evidence="11">
        <dbReference type="Rhea" id="RHEA:65757"/>
    </physiologicalReaction>
</comment>